<dbReference type="PANTHER" id="PTHR10129:SF50">
    <property type="entry name" value="BZIP DOMAIN-CONTAINING PROTEIN"/>
    <property type="match status" value="1"/>
</dbReference>
<dbReference type="STRING" id="400682.A0A1X7TUU0"/>
<dbReference type="KEGG" id="aqu:100638143"/>
<feature type="domain" description="BZIP" evidence="5">
    <location>
        <begin position="216"/>
        <end position="279"/>
    </location>
</feature>
<dbReference type="InterPro" id="IPR024874">
    <property type="entry name" value="Transcription_factor_Maf_fam"/>
</dbReference>
<dbReference type="PROSITE" id="PS50217">
    <property type="entry name" value="BZIP"/>
    <property type="match status" value="1"/>
</dbReference>
<evidence type="ECO:0000313" key="6">
    <source>
        <dbReference type="EnsemblMetazoa" id="Aqu2.1.18822_001"/>
    </source>
</evidence>
<dbReference type="InterPro" id="IPR008917">
    <property type="entry name" value="TF_DNA-bd_sf"/>
</dbReference>
<accession>A0A1X7TUU0</accession>
<sequence length="285" mass="31732">MADTPFASHHPYYNINSREVPVPGTDIISSLDLFEEPYMFGGEQDFHCKTRGDPLMGVPGERKGILPPTGGHGGGSLYPSTAGLYESSSSHGAHHHIDRLEPSSSSTGGPPFPGSNNFWLTPQSSMAFQAVSVASSQLPPVGAEYQIQTGMESIASPYSPESEGSYDDPNDTFQLRLPPGFEKEPIQKLTEEQLVSLSARDLNTICRDLPEDVVKQLKKRRRTLKNRGYAYNSRVRRVSQKNQLEKERDELQKQIAQLQDKVKSLEHEKEGWKRKAQMYERGGNA</sequence>
<protein>
    <recommendedName>
        <fullName evidence="5">BZIP domain-containing protein</fullName>
    </recommendedName>
</protein>
<dbReference type="AlphaFoldDB" id="A0A1X7TUU0"/>
<gene>
    <name evidence="6" type="primary">100638143</name>
</gene>
<dbReference type="SUPFAM" id="SSF57959">
    <property type="entry name" value="Leucine zipper domain"/>
    <property type="match status" value="1"/>
</dbReference>
<name>A0A1X7TUU0_AMPQE</name>
<dbReference type="PANTHER" id="PTHR10129">
    <property type="entry name" value="TRANSCRIPTION FACTOR MAF"/>
    <property type="match status" value="1"/>
</dbReference>
<keyword evidence="2" id="KW-0238">DNA-binding</keyword>
<feature type="region of interest" description="Disordered" evidence="4">
    <location>
        <begin position="266"/>
        <end position="285"/>
    </location>
</feature>
<evidence type="ECO:0000313" key="7">
    <source>
        <dbReference type="Proteomes" id="UP000007879"/>
    </source>
</evidence>
<dbReference type="SUPFAM" id="SSF47454">
    <property type="entry name" value="A DNA-binding domain in eukaryotic transcription factors"/>
    <property type="match status" value="1"/>
</dbReference>
<evidence type="ECO:0000256" key="1">
    <source>
        <dbReference type="ARBA" id="ARBA00023015"/>
    </source>
</evidence>
<keyword evidence="3" id="KW-0804">Transcription</keyword>
<evidence type="ECO:0000256" key="2">
    <source>
        <dbReference type="ARBA" id="ARBA00023125"/>
    </source>
</evidence>
<feature type="region of interest" description="Disordered" evidence="4">
    <location>
        <begin position="62"/>
        <end position="117"/>
    </location>
</feature>
<dbReference type="eggNOG" id="KOG4196">
    <property type="taxonomic scope" value="Eukaryota"/>
</dbReference>
<dbReference type="Gene3D" id="1.20.5.170">
    <property type="match status" value="1"/>
</dbReference>
<dbReference type="InterPro" id="IPR046347">
    <property type="entry name" value="bZIP_sf"/>
</dbReference>
<dbReference type="InterPro" id="IPR004827">
    <property type="entry name" value="bZIP"/>
</dbReference>
<organism evidence="6">
    <name type="scientific">Amphimedon queenslandica</name>
    <name type="common">Sponge</name>
    <dbReference type="NCBI Taxonomy" id="400682"/>
    <lineage>
        <taxon>Eukaryota</taxon>
        <taxon>Metazoa</taxon>
        <taxon>Porifera</taxon>
        <taxon>Demospongiae</taxon>
        <taxon>Heteroscleromorpha</taxon>
        <taxon>Haplosclerida</taxon>
        <taxon>Niphatidae</taxon>
        <taxon>Amphimedon</taxon>
    </lineage>
</organism>
<dbReference type="SMART" id="SM00338">
    <property type="entry name" value="BRLZ"/>
    <property type="match status" value="1"/>
</dbReference>
<reference evidence="7" key="1">
    <citation type="journal article" date="2010" name="Nature">
        <title>The Amphimedon queenslandica genome and the evolution of animal complexity.</title>
        <authorList>
            <person name="Srivastava M."/>
            <person name="Simakov O."/>
            <person name="Chapman J."/>
            <person name="Fahey B."/>
            <person name="Gauthier M.E."/>
            <person name="Mitros T."/>
            <person name="Richards G.S."/>
            <person name="Conaco C."/>
            <person name="Dacre M."/>
            <person name="Hellsten U."/>
            <person name="Larroux C."/>
            <person name="Putnam N.H."/>
            <person name="Stanke M."/>
            <person name="Adamska M."/>
            <person name="Darling A."/>
            <person name="Degnan S.M."/>
            <person name="Oakley T.H."/>
            <person name="Plachetzki D.C."/>
            <person name="Zhai Y."/>
            <person name="Adamski M."/>
            <person name="Calcino A."/>
            <person name="Cummins S.F."/>
            <person name="Goodstein D.M."/>
            <person name="Harris C."/>
            <person name="Jackson D.J."/>
            <person name="Leys S.P."/>
            <person name="Shu S."/>
            <person name="Woodcroft B.J."/>
            <person name="Vervoort M."/>
            <person name="Kosik K.S."/>
            <person name="Manning G."/>
            <person name="Degnan B.M."/>
            <person name="Rokhsar D.S."/>
        </authorList>
    </citation>
    <scope>NUCLEOTIDE SEQUENCE [LARGE SCALE GENOMIC DNA]</scope>
</reference>
<dbReference type="Pfam" id="PF03131">
    <property type="entry name" value="bZIP_Maf"/>
    <property type="match status" value="1"/>
</dbReference>
<keyword evidence="1" id="KW-0805">Transcription regulation</keyword>
<dbReference type="EnsemblMetazoa" id="XM_003389726.3">
    <property type="protein sequence ID" value="XP_003389774.1"/>
    <property type="gene ID" value="LOC100638143"/>
</dbReference>
<reference evidence="6" key="2">
    <citation type="submission" date="2017-05" db="UniProtKB">
        <authorList>
            <consortium name="EnsemblMetazoa"/>
        </authorList>
    </citation>
    <scope>IDENTIFICATION</scope>
</reference>
<dbReference type="InParanoid" id="A0A1X7TUU0"/>
<dbReference type="Proteomes" id="UP000007879">
    <property type="component" value="Unassembled WGS sequence"/>
</dbReference>
<keyword evidence="7" id="KW-1185">Reference proteome</keyword>
<dbReference type="OrthoDB" id="5974330at2759"/>
<dbReference type="InterPro" id="IPR004826">
    <property type="entry name" value="bZIP_Maf"/>
</dbReference>
<evidence type="ECO:0000256" key="4">
    <source>
        <dbReference type="SAM" id="MobiDB-lite"/>
    </source>
</evidence>
<dbReference type="GO" id="GO:0000981">
    <property type="term" value="F:DNA-binding transcription factor activity, RNA polymerase II-specific"/>
    <property type="evidence" value="ECO:0007669"/>
    <property type="project" value="TreeGrafter"/>
</dbReference>
<dbReference type="GO" id="GO:0000978">
    <property type="term" value="F:RNA polymerase II cis-regulatory region sequence-specific DNA binding"/>
    <property type="evidence" value="ECO:0007669"/>
    <property type="project" value="TreeGrafter"/>
</dbReference>
<proteinExistence type="predicted"/>
<dbReference type="GO" id="GO:0005634">
    <property type="term" value="C:nucleus"/>
    <property type="evidence" value="ECO:0007669"/>
    <property type="project" value="TreeGrafter"/>
</dbReference>
<evidence type="ECO:0000256" key="3">
    <source>
        <dbReference type="ARBA" id="ARBA00023163"/>
    </source>
</evidence>
<dbReference type="EnsemblMetazoa" id="Aqu2.1.18822_001">
    <property type="protein sequence ID" value="Aqu2.1.18822_001"/>
    <property type="gene ID" value="Aqu2.1.18822"/>
</dbReference>
<evidence type="ECO:0000259" key="5">
    <source>
        <dbReference type="PROSITE" id="PS50217"/>
    </source>
</evidence>